<evidence type="ECO:0000313" key="1">
    <source>
        <dbReference type="EMBL" id="MCY7007106.1"/>
    </source>
</evidence>
<dbReference type="Proteomes" id="UP001062738">
    <property type="component" value="Unassembled WGS sequence"/>
</dbReference>
<sequence length="126" mass="15434">MNLTIEKIEEQFNLYFKGDKKIEAIKEWANKYDIYKEELVFSPNENKKELLKWIKILKNISREKTQKSDIEKLYKEFLTDFNKNKKEIPFKFKNLNNELDSPNSKNSRWKNFGIVWNLIKLLFKFF</sequence>
<organism evidence="1 2">
    <name type="scientific">Fusobacterium simiae</name>
    <dbReference type="NCBI Taxonomy" id="855"/>
    <lineage>
        <taxon>Bacteria</taxon>
        <taxon>Fusobacteriati</taxon>
        <taxon>Fusobacteriota</taxon>
        <taxon>Fusobacteriia</taxon>
        <taxon>Fusobacteriales</taxon>
        <taxon>Fusobacteriaceae</taxon>
        <taxon>Fusobacterium</taxon>
    </lineage>
</organism>
<reference evidence="1" key="1">
    <citation type="submission" date="2022-09" db="EMBL/GenBank/DDBJ databases">
        <authorList>
            <person name="Zoaiter M."/>
        </authorList>
    </citation>
    <scope>NUCLEOTIDE SEQUENCE</scope>
    <source>
        <strain evidence="1">DSM 19848</strain>
    </source>
</reference>
<dbReference type="RefSeq" id="WP_265151187.1">
    <property type="nucleotide sequence ID" value="NZ_JAOXXL010000001.1"/>
</dbReference>
<gene>
    <name evidence="1" type="ORF">OCK72_00410</name>
</gene>
<dbReference type="EMBL" id="JAOXXL010000001">
    <property type="protein sequence ID" value="MCY7007106.1"/>
    <property type="molecule type" value="Genomic_DNA"/>
</dbReference>
<keyword evidence="2" id="KW-1185">Reference proteome</keyword>
<comment type="caution">
    <text evidence="1">The sequence shown here is derived from an EMBL/GenBank/DDBJ whole genome shotgun (WGS) entry which is preliminary data.</text>
</comment>
<name>A0ABT4DET2_FUSSI</name>
<accession>A0ABT4DET2</accession>
<proteinExistence type="predicted"/>
<protein>
    <submittedName>
        <fullName evidence="1">Uncharacterized protein</fullName>
    </submittedName>
</protein>
<evidence type="ECO:0000313" key="2">
    <source>
        <dbReference type="Proteomes" id="UP001062738"/>
    </source>
</evidence>